<organism evidence="9 10">
    <name type="scientific">Candidatus Tanganyikabacteria bacterium</name>
    <dbReference type="NCBI Taxonomy" id="2961651"/>
    <lineage>
        <taxon>Bacteria</taxon>
        <taxon>Bacillati</taxon>
        <taxon>Candidatus Sericytochromatia</taxon>
        <taxon>Candidatus Tanganyikabacteria</taxon>
    </lineage>
</organism>
<evidence type="ECO:0000256" key="4">
    <source>
        <dbReference type="ARBA" id="ARBA00022801"/>
    </source>
</evidence>
<comment type="similarity">
    <text evidence="1 8">Belongs to the SOS response-associated peptidase family.</text>
</comment>
<dbReference type="GO" id="GO:0003697">
    <property type="term" value="F:single-stranded DNA binding"/>
    <property type="evidence" value="ECO:0007669"/>
    <property type="project" value="InterPro"/>
</dbReference>
<evidence type="ECO:0000256" key="8">
    <source>
        <dbReference type="RuleBase" id="RU364100"/>
    </source>
</evidence>
<keyword evidence="7" id="KW-0456">Lyase</keyword>
<dbReference type="AlphaFoldDB" id="A0A938BKE9"/>
<evidence type="ECO:0000256" key="5">
    <source>
        <dbReference type="ARBA" id="ARBA00023124"/>
    </source>
</evidence>
<dbReference type="Pfam" id="PF02586">
    <property type="entry name" value="SRAP"/>
    <property type="match status" value="1"/>
</dbReference>
<dbReference type="PANTHER" id="PTHR13604">
    <property type="entry name" value="DC12-RELATED"/>
    <property type="match status" value="1"/>
</dbReference>
<accession>A0A938BKE9</accession>
<dbReference type="EMBL" id="VGJX01000906">
    <property type="protein sequence ID" value="MBM3276197.1"/>
    <property type="molecule type" value="Genomic_DNA"/>
</dbReference>
<dbReference type="PANTHER" id="PTHR13604:SF0">
    <property type="entry name" value="ABASIC SITE PROCESSING PROTEIN HMCES"/>
    <property type="match status" value="1"/>
</dbReference>
<dbReference type="Gene3D" id="3.90.1680.10">
    <property type="entry name" value="SOS response associated peptidase-like"/>
    <property type="match status" value="1"/>
</dbReference>
<keyword evidence="2 8" id="KW-0645">Protease</keyword>
<dbReference type="GO" id="GO:0016829">
    <property type="term" value="F:lyase activity"/>
    <property type="evidence" value="ECO:0007669"/>
    <property type="project" value="UniProtKB-KW"/>
</dbReference>
<proteinExistence type="inferred from homology"/>
<reference evidence="9 10" key="1">
    <citation type="submission" date="2019-03" db="EMBL/GenBank/DDBJ databases">
        <title>Lake Tanganyika Metagenome-Assembled Genomes (MAGs).</title>
        <authorList>
            <person name="Tran P."/>
        </authorList>
    </citation>
    <scope>NUCLEOTIDE SEQUENCE [LARGE SCALE GENOMIC DNA]</scope>
    <source>
        <strain evidence="9">K_DeepCast_65m_m2_236</strain>
    </source>
</reference>
<dbReference type="InterPro" id="IPR003738">
    <property type="entry name" value="SRAP"/>
</dbReference>
<keyword evidence="4 8" id="KW-0378">Hydrolase</keyword>
<sequence>MCGRFSLTAAGPILAELFAVDEVDAAVLAGWRARYNVAPSQPVATVRSADGTRRRLDLLRWGLLPRWAKDPKAGPAPINARGDTVAEKPMFKGLLKSRRCIVPADGFFEWKKADGKKLPMYLQMADREPFGIAGLWESWRGGDQIIESVTLLTTGPNEMVSEIHDRMPAILPPECYAAWIDPAISDPAVLLPLIGPYPAPLMRVTPVSTRVNAATFDDPSCVDPPGQQEALPI</sequence>
<name>A0A938BKE9_9BACT</name>
<dbReference type="GO" id="GO:0008233">
    <property type="term" value="F:peptidase activity"/>
    <property type="evidence" value="ECO:0007669"/>
    <property type="project" value="UniProtKB-KW"/>
</dbReference>
<evidence type="ECO:0000313" key="9">
    <source>
        <dbReference type="EMBL" id="MBM3276197.1"/>
    </source>
</evidence>
<evidence type="ECO:0000256" key="6">
    <source>
        <dbReference type="ARBA" id="ARBA00023125"/>
    </source>
</evidence>
<evidence type="ECO:0000313" key="10">
    <source>
        <dbReference type="Proteomes" id="UP000703893"/>
    </source>
</evidence>
<dbReference type="SUPFAM" id="SSF143081">
    <property type="entry name" value="BB1717-like"/>
    <property type="match status" value="1"/>
</dbReference>
<evidence type="ECO:0000256" key="3">
    <source>
        <dbReference type="ARBA" id="ARBA00022763"/>
    </source>
</evidence>
<protein>
    <recommendedName>
        <fullName evidence="8">Abasic site processing protein</fullName>
        <ecNumber evidence="8">3.4.-.-</ecNumber>
    </recommendedName>
</protein>
<evidence type="ECO:0000256" key="1">
    <source>
        <dbReference type="ARBA" id="ARBA00008136"/>
    </source>
</evidence>
<gene>
    <name evidence="9" type="ORF">FJZ00_13670</name>
</gene>
<dbReference type="Proteomes" id="UP000703893">
    <property type="component" value="Unassembled WGS sequence"/>
</dbReference>
<keyword evidence="5" id="KW-0190">Covalent protein-DNA linkage</keyword>
<dbReference type="EC" id="3.4.-.-" evidence="8"/>
<keyword evidence="3" id="KW-0227">DNA damage</keyword>
<dbReference type="GO" id="GO:0106300">
    <property type="term" value="P:protein-DNA covalent cross-linking repair"/>
    <property type="evidence" value="ECO:0007669"/>
    <property type="project" value="InterPro"/>
</dbReference>
<dbReference type="InterPro" id="IPR036590">
    <property type="entry name" value="SRAP-like"/>
</dbReference>
<dbReference type="GO" id="GO:0006508">
    <property type="term" value="P:proteolysis"/>
    <property type="evidence" value="ECO:0007669"/>
    <property type="project" value="UniProtKB-KW"/>
</dbReference>
<evidence type="ECO:0000256" key="2">
    <source>
        <dbReference type="ARBA" id="ARBA00022670"/>
    </source>
</evidence>
<evidence type="ECO:0000256" key="7">
    <source>
        <dbReference type="ARBA" id="ARBA00023239"/>
    </source>
</evidence>
<comment type="caution">
    <text evidence="9">The sequence shown here is derived from an EMBL/GenBank/DDBJ whole genome shotgun (WGS) entry which is preliminary data.</text>
</comment>
<keyword evidence="6" id="KW-0238">DNA-binding</keyword>